<keyword evidence="3" id="KW-0560">Oxidoreductase</keyword>
<dbReference type="SUPFAM" id="SSF51735">
    <property type="entry name" value="NAD(P)-binding Rossmann-fold domains"/>
    <property type="match status" value="1"/>
</dbReference>
<dbReference type="Gene3D" id="3.40.50.720">
    <property type="entry name" value="NAD(P)-binding Rossmann-like Domain"/>
    <property type="match status" value="1"/>
</dbReference>
<sequence>MTAPTTAHPSRIALITGGSRGLGRSAALALAADGVDVILTYVSNEASARAVVSEIEAKERRAVALKLDVGDSTAFAAFADSVRAALAATWQRERFDFLVNNAGVGLHVNFEDMTEAQFDTLYNIHFKGTYFLTQKLLPLINDGGRIVNVSTGLTRFAMEGASAYAAMKGAVEVLTRYLAKELGKRGIAANTIAPGAIETDFSGGMVRDNAQVNAMVAGFTALGRAGRPDDIGGAIAGLLGEGSRWVNAQRIEVSGGMLV</sequence>
<proteinExistence type="inferred from homology"/>
<evidence type="ECO:0000313" key="4">
    <source>
        <dbReference type="EMBL" id="KIQ30074.1"/>
    </source>
</evidence>
<dbReference type="PRINTS" id="PR00080">
    <property type="entry name" value="SDRFAMILY"/>
</dbReference>
<reference evidence="4 5" key="1">
    <citation type="submission" date="2014-12" db="EMBL/GenBank/DDBJ databases">
        <title>16Stimator: statistical estimation of ribosomal gene copy numbers from draft genome assemblies.</title>
        <authorList>
            <person name="Perisin M.A."/>
            <person name="Vetter M."/>
            <person name="Gilbert J.A."/>
            <person name="Bergelson J."/>
        </authorList>
    </citation>
    <scope>NUCLEOTIDE SEQUENCE [LARGE SCALE GENOMIC DNA]</scope>
    <source>
        <strain evidence="4 5">MEDvA23</strain>
    </source>
</reference>
<dbReference type="OrthoDB" id="9803333at2"/>
<evidence type="ECO:0000256" key="3">
    <source>
        <dbReference type="ARBA" id="ARBA00023002"/>
    </source>
</evidence>
<evidence type="ECO:0000256" key="2">
    <source>
        <dbReference type="ARBA" id="ARBA00022857"/>
    </source>
</evidence>
<dbReference type="Pfam" id="PF13561">
    <property type="entry name" value="adh_short_C2"/>
    <property type="match status" value="1"/>
</dbReference>
<dbReference type="EMBL" id="JXQQ01000043">
    <property type="protein sequence ID" value="KIQ30074.1"/>
    <property type="molecule type" value="Genomic_DNA"/>
</dbReference>
<name>A0A0D0MGI7_VARPD</name>
<keyword evidence="2" id="KW-0521">NADP</keyword>
<comment type="similarity">
    <text evidence="1">Belongs to the short-chain dehydrogenases/reductases (SDR) family.</text>
</comment>
<dbReference type="RefSeq" id="WP_042580209.1">
    <property type="nucleotide sequence ID" value="NZ_JXQQ01000043.1"/>
</dbReference>
<dbReference type="Proteomes" id="UP000032067">
    <property type="component" value="Unassembled WGS sequence"/>
</dbReference>
<comment type="caution">
    <text evidence="4">The sequence shown here is derived from an EMBL/GenBank/DDBJ whole genome shotgun (WGS) entry which is preliminary data.</text>
</comment>
<dbReference type="PRINTS" id="PR00081">
    <property type="entry name" value="GDHRDH"/>
</dbReference>
<dbReference type="InterPro" id="IPR002347">
    <property type="entry name" value="SDR_fam"/>
</dbReference>
<gene>
    <name evidence="4" type="ORF">RT97_18205</name>
</gene>
<dbReference type="AlphaFoldDB" id="A0A0D0MGI7"/>
<evidence type="ECO:0000313" key="5">
    <source>
        <dbReference type="Proteomes" id="UP000032067"/>
    </source>
</evidence>
<dbReference type="PANTHER" id="PTHR42760">
    <property type="entry name" value="SHORT-CHAIN DEHYDROGENASES/REDUCTASES FAMILY MEMBER"/>
    <property type="match status" value="1"/>
</dbReference>
<organism evidence="4 5">
    <name type="scientific">Variovorax paradoxus</name>
    <dbReference type="NCBI Taxonomy" id="34073"/>
    <lineage>
        <taxon>Bacteria</taxon>
        <taxon>Pseudomonadati</taxon>
        <taxon>Pseudomonadota</taxon>
        <taxon>Betaproteobacteria</taxon>
        <taxon>Burkholderiales</taxon>
        <taxon>Comamonadaceae</taxon>
        <taxon>Variovorax</taxon>
    </lineage>
</organism>
<accession>A0A0D0MGI7</accession>
<dbReference type="FunFam" id="3.40.50.720:FF:000374">
    <property type="entry name" value="3-oxoacyl-(Acyl-carrier-protein) reductase"/>
    <property type="match status" value="1"/>
</dbReference>
<protein>
    <submittedName>
        <fullName evidence="4">Short-chain dehydrogenase</fullName>
    </submittedName>
</protein>
<dbReference type="InterPro" id="IPR036291">
    <property type="entry name" value="NAD(P)-bd_dom_sf"/>
</dbReference>
<dbReference type="GO" id="GO:0016616">
    <property type="term" value="F:oxidoreductase activity, acting on the CH-OH group of donors, NAD or NADP as acceptor"/>
    <property type="evidence" value="ECO:0007669"/>
    <property type="project" value="TreeGrafter"/>
</dbReference>
<dbReference type="PANTHER" id="PTHR42760:SF53">
    <property type="entry name" value="BLR4183 PROTEIN"/>
    <property type="match status" value="1"/>
</dbReference>
<dbReference type="GO" id="GO:0030497">
    <property type="term" value="P:fatty acid elongation"/>
    <property type="evidence" value="ECO:0007669"/>
    <property type="project" value="TreeGrafter"/>
</dbReference>
<evidence type="ECO:0000256" key="1">
    <source>
        <dbReference type="ARBA" id="ARBA00006484"/>
    </source>
</evidence>